<dbReference type="EMBL" id="MU001492">
    <property type="protein sequence ID" value="KAF2451863.1"/>
    <property type="molecule type" value="Genomic_DNA"/>
</dbReference>
<feature type="compositionally biased region" description="Polar residues" evidence="1">
    <location>
        <begin position="108"/>
        <end position="130"/>
    </location>
</feature>
<dbReference type="AlphaFoldDB" id="A0A9P4PZ42"/>
<comment type="caution">
    <text evidence="2">The sequence shown here is derived from an EMBL/GenBank/DDBJ whole genome shotgun (WGS) entry which is preliminary data.</text>
</comment>
<reference evidence="2" key="1">
    <citation type="journal article" date="2020" name="Stud. Mycol.">
        <title>101 Dothideomycetes genomes: a test case for predicting lifestyles and emergence of pathogens.</title>
        <authorList>
            <person name="Haridas S."/>
            <person name="Albert R."/>
            <person name="Binder M."/>
            <person name="Bloem J."/>
            <person name="Labutti K."/>
            <person name="Salamov A."/>
            <person name="Andreopoulos B."/>
            <person name="Baker S."/>
            <person name="Barry K."/>
            <person name="Bills G."/>
            <person name="Bluhm B."/>
            <person name="Cannon C."/>
            <person name="Castanera R."/>
            <person name="Culley D."/>
            <person name="Daum C."/>
            <person name="Ezra D."/>
            <person name="Gonzalez J."/>
            <person name="Henrissat B."/>
            <person name="Kuo A."/>
            <person name="Liang C."/>
            <person name="Lipzen A."/>
            <person name="Lutzoni F."/>
            <person name="Magnuson J."/>
            <person name="Mondo S."/>
            <person name="Nolan M."/>
            <person name="Ohm R."/>
            <person name="Pangilinan J."/>
            <person name="Park H.-J."/>
            <person name="Ramirez L."/>
            <person name="Alfaro M."/>
            <person name="Sun H."/>
            <person name="Tritt A."/>
            <person name="Yoshinaga Y."/>
            <person name="Zwiers L.-H."/>
            <person name="Turgeon B."/>
            <person name="Goodwin S."/>
            <person name="Spatafora J."/>
            <person name="Crous P."/>
            <person name="Grigoriev I."/>
        </authorList>
    </citation>
    <scope>NUCLEOTIDE SEQUENCE</scope>
    <source>
        <strain evidence="2">CBS 690.94</strain>
    </source>
</reference>
<sequence length="252" mass="27743">MGSSGSTSPYTTQPTPIVAPSMMETNFQCQYSPTDGILESSSPKDGDIAQRTGLGTWMNILENEYDAATLPVQADPLEATESYFPLSSWEDVTYAHSDRSSSEDKSTFMATPSAVTSQLQSHPVGSSQGSELAVVRHDSPWNSSDASVCFGPMQWAEYMPSIEHESFASSCHVHGTPMFFLNMTPSDTYLMMDEMENRLDQRMGSLYGDPGTYDKVCSRKFGSTLAEWYREDVRQLAHCVSDCHSNVQALGC</sequence>
<evidence type="ECO:0000256" key="1">
    <source>
        <dbReference type="SAM" id="MobiDB-lite"/>
    </source>
</evidence>
<name>A0A9P4PZ42_9PLEO</name>
<evidence type="ECO:0000313" key="3">
    <source>
        <dbReference type="Proteomes" id="UP000799764"/>
    </source>
</evidence>
<dbReference type="Proteomes" id="UP000799764">
    <property type="component" value="Unassembled WGS sequence"/>
</dbReference>
<dbReference type="OrthoDB" id="10265591at2759"/>
<protein>
    <submittedName>
        <fullName evidence="2">Uncharacterized protein</fullName>
    </submittedName>
</protein>
<keyword evidence="3" id="KW-1185">Reference proteome</keyword>
<proteinExistence type="predicted"/>
<organism evidence="2 3">
    <name type="scientific">Karstenula rhodostoma CBS 690.94</name>
    <dbReference type="NCBI Taxonomy" id="1392251"/>
    <lineage>
        <taxon>Eukaryota</taxon>
        <taxon>Fungi</taxon>
        <taxon>Dikarya</taxon>
        <taxon>Ascomycota</taxon>
        <taxon>Pezizomycotina</taxon>
        <taxon>Dothideomycetes</taxon>
        <taxon>Pleosporomycetidae</taxon>
        <taxon>Pleosporales</taxon>
        <taxon>Massarineae</taxon>
        <taxon>Didymosphaeriaceae</taxon>
        <taxon>Karstenula</taxon>
    </lineage>
</organism>
<feature type="region of interest" description="Disordered" evidence="1">
    <location>
        <begin position="100"/>
        <end position="131"/>
    </location>
</feature>
<evidence type="ECO:0000313" key="2">
    <source>
        <dbReference type="EMBL" id="KAF2451863.1"/>
    </source>
</evidence>
<gene>
    <name evidence="2" type="ORF">P171DRAFT_14153</name>
</gene>
<accession>A0A9P4PZ42</accession>